<dbReference type="SUPFAM" id="SSF48163">
    <property type="entry name" value="An anticodon-binding domain of class I aminoacyl-tRNA synthetases"/>
    <property type="match status" value="1"/>
</dbReference>
<evidence type="ECO:0000259" key="10">
    <source>
        <dbReference type="Pfam" id="PF19269"/>
    </source>
</evidence>
<dbReference type="PROSITE" id="PS00178">
    <property type="entry name" value="AA_TRNA_LIGASE_I"/>
    <property type="match status" value="1"/>
</dbReference>
<sequence>MLPTALLSQRNMVSLVQNKTQPIVTRFAPSPTGYLHIGGARTALFNWLLARGSGGKFLLRIEDTDRERSTDDATAAIIDGLSWLGLDWDGDPISQFGNAARHAAVAHELLANGRAFRCYMSEAETAAEREKAFSEGRALRSPWRDRDPGDAPADQPFTVRFRAGDDDVVIADAVQGDVRWKGKEFDDLILLRSDGTPTYNLAVVVDDHDMGITHIVRGDDHLVNAARQAQIYDALGWKRPVFAHIPLIHGPDGKKLSKRHGALGVEAYRDMGYLPEGLRNYLLRLGWASGDQEYFTDEEAMAAFSLAGLNKAPGRLDFDKMASVNAYHMKLADDQRLAELVLPWCEKQSEGLDPSDTGFQTRLLDAMPVLKTRAATLEELASQAYFLFKPTPFILEGKAARPLNGDGKDYLAKFRSVLSSLDSWTAESVHGALTAFVEKEGIGFGKIGAPLRAAVTGGEPAPDLSQVLEWLGPEETLARIDEQIKSDL</sequence>
<feature type="short sequence motif" description="'KMSKS' region" evidence="8">
    <location>
        <begin position="255"/>
        <end position="259"/>
    </location>
</feature>
<dbReference type="NCBIfam" id="TIGR00464">
    <property type="entry name" value="gltX_bact"/>
    <property type="match status" value="1"/>
</dbReference>
<feature type="domain" description="Aminoacyl-tRNA synthetase class I anticodon-binding" evidence="10">
    <location>
        <begin position="336"/>
        <end position="484"/>
    </location>
</feature>
<organism evidence="11 12">
    <name type="scientific">Hyphobacterium lacteum</name>
    <dbReference type="NCBI Taxonomy" id="3116575"/>
    <lineage>
        <taxon>Bacteria</taxon>
        <taxon>Pseudomonadati</taxon>
        <taxon>Pseudomonadota</taxon>
        <taxon>Alphaproteobacteria</taxon>
        <taxon>Maricaulales</taxon>
        <taxon>Maricaulaceae</taxon>
        <taxon>Hyphobacterium</taxon>
    </lineage>
</organism>
<evidence type="ECO:0000256" key="1">
    <source>
        <dbReference type="ARBA" id="ARBA00007894"/>
    </source>
</evidence>
<accession>A0ABU7LLZ7</accession>
<dbReference type="PANTHER" id="PTHR43311">
    <property type="entry name" value="GLUTAMATE--TRNA LIGASE"/>
    <property type="match status" value="1"/>
</dbReference>
<feature type="short sequence motif" description="'HIGH' region" evidence="8">
    <location>
        <begin position="29"/>
        <end position="39"/>
    </location>
</feature>
<dbReference type="InterPro" id="IPR020751">
    <property type="entry name" value="aa-tRNA-synth_I_codon-bd_sub2"/>
</dbReference>
<protein>
    <recommendedName>
        <fullName evidence="8">Glutamate--tRNA ligase</fullName>
        <ecNumber evidence="8">6.1.1.17</ecNumber>
    </recommendedName>
    <alternativeName>
        <fullName evidence="8">Glutamyl-tRNA synthetase</fullName>
        <shortName evidence="8">GluRS</shortName>
    </alternativeName>
</protein>
<name>A0ABU7LLZ7_9PROT</name>
<evidence type="ECO:0000313" key="11">
    <source>
        <dbReference type="EMBL" id="MEE2524907.1"/>
    </source>
</evidence>
<dbReference type="InterPro" id="IPR049940">
    <property type="entry name" value="GluQ/Sye"/>
</dbReference>
<dbReference type="InterPro" id="IPR020058">
    <property type="entry name" value="Glu/Gln-tRNA-synth_Ib_cat-dom"/>
</dbReference>
<keyword evidence="7 8" id="KW-0030">Aminoacyl-tRNA synthetase</keyword>
<dbReference type="Proteomes" id="UP001354971">
    <property type="component" value="Unassembled WGS sequence"/>
</dbReference>
<evidence type="ECO:0000256" key="4">
    <source>
        <dbReference type="ARBA" id="ARBA00022741"/>
    </source>
</evidence>
<comment type="caution">
    <text evidence="8">Lacks conserved residue(s) required for the propagation of feature annotation.</text>
</comment>
<dbReference type="PANTHER" id="PTHR43311:SF2">
    <property type="entry name" value="GLUTAMATE--TRNA LIGASE, MITOCHONDRIAL-RELATED"/>
    <property type="match status" value="1"/>
</dbReference>
<dbReference type="Pfam" id="PF00749">
    <property type="entry name" value="tRNA-synt_1c"/>
    <property type="match status" value="1"/>
</dbReference>
<dbReference type="EC" id="6.1.1.17" evidence="8"/>
<evidence type="ECO:0000256" key="5">
    <source>
        <dbReference type="ARBA" id="ARBA00022840"/>
    </source>
</evidence>
<dbReference type="InterPro" id="IPR001412">
    <property type="entry name" value="aa-tRNA-synth_I_CS"/>
</dbReference>
<feature type="binding site" evidence="8">
    <location>
        <position position="258"/>
    </location>
    <ligand>
        <name>ATP</name>
        <dbReference type="ChEBI" id="CHEBI:30616"/>
    </ligand>
</feature>
<keyword evidence="2 8" id="KW-0963">Cytoplasm</keyword>
<evidence type="ECO:0000256" key="7">
    <source>
        <dbReference type="ARBA" id="ARBA00023146"/>
    </source>
</evidence>
<dbReference type="Gene3D" id="1.10.10.350">
    <property type="match status" value="1"/>
</dbReference>
<comment type="subcellular location">
    <subcellularLocation>
        <location evidence="8">Cytoplasm</location>
    </subcellularLocation>
</comment>
<dbReference type="SUPFAM" id="SSF52374">
    <property type="entry name" value="Nucleotidylyl transferase"/>
    <property type="match status" value="1"/>
</dbReference>
<evidence type="ECO:0000256" key="2">
    <source>
        <dbReference type="ARBA" id="ARBA00022490"/>
    </source>
</evidence>
<evidence type="ECO:0000256" key="6">
    <source>
        <dbReference type="ARBA" id="ARBA00022917"/>
    </source>
</evidence>
<comment type="similarity">
    <text evidence="1 8">Belongs to the class-I aminoacyl-tRNA synthetase family. Glutamate--tRNA ligase type 1 subfamily.</text>
</comment>
<comment type="subunit">
    <text evidence="8">Monomer.</text>
</comment>
<dbReference type="GO" id="GO:0004818">
    <property type="term" value="F:glutamate-tRNA ligase activity"/>
    <property type="evidence" value="ECO:0007669"/>
    <property type="project" value="UniProtKB-EC"/>
</dbReference>
<gene>
    <name evidence="8 11" type="primary">gltX</name>
    <name evidence="11" type="ORF">V0U79_00895</name>
</gene>
<keyword evidence="6 8" id="KW-0648">Protein biosynthesis</keyword>
<reference evidence="11 12" key="1">
    <citation type="submission" date="2024-01" db="EMBL/GenBank/DDBJ databases">
        <title>Hyphobacterium bacterium isolated from marine sediment.</title>
        <authorList>
            <person name="Zhao S."/>
        </authorList>
    </citation>
    <scope>NUCLEOTIDE SEQUENCE [LARGE SCALE GENOMIC DNA]</scope>
    <source>
        <strain evidence="12">HN65</strain>
    </source>
</reference>
<comment type="catalytic activity">
    <reaction evidence="8">
        <text>tRNA(Glu) + L-glutamate + ATP = L-glutamyl-tRNA(Glu) + AMP + diphosphate</text>
        <dbReference type="Rhea" id="RHEA:23540"/>
        <dbReference type="Rhea" id="RHEA-COMP:9663"/>
        <dbReference type="Rhea" id="RHEA-COMP:9680"/>
        <dbReference type="ChEBI" id="CHEBI:29985"/>
        <dbReference type="ChEBI" id="CHEBI:30616"/>
        <dbReference type="ChEBI" id="CHEBI:33019"/>
        <dbReference type="ChEBI" id="CHEBI:78442"/>
        <dbReference type="ChEBI" id="CHEBI:78520"/>
        <dbReference type="ChEBI" id="CHEBI:456215"/>
        <dbReference type="EC" id="6.1.1.17"/>
    </reaction>
</comment>
<evidence type="ECO:0000313" key="12">
    <source>
        <dbReference type="Proteomes" id="UP001354971"/>
    </source>
</evidence>
<proteinExistence type="inferred from homology"/>
<dbReference type="InterPro" id="IPR045462">
    <property type="entry name" value="aa-tRNA-synth_I_cd-bd"/>
</dbReference>
<dbReference type="InterPro" id="IPR008925">
    <property type="entry name" value="aa_tRNA-synth_I_cd-bd_sf"/>
</dbReference>
<keyword evidence="12" id="KW-1185">Reference proteome</keyword>
<comment type="caution">
    <text evidence="11">The sequence shown here is derived from an EMBL/GenBank/DDBJ whole genome shotgun (WGS) entry which is preliminary data.</text>
</comment>
<dbReference type="InterPro" id="IPR000924">
    <property type="entry name" value="Glu/Gln-tRNA-synth"/>
</dbReference>
<dbReference type="InterPro" id="IPR014729">
    <property type="entry name" value="Rossmann-like_a/b/a_fold"/>
</dbReference>
<evidence type="ECO:0000259" key="9">
    <source>
        <dbReference type="Pfam" id="PF00749"/>
    </source>
</evidence>
<keyword evidence="4 8" id="KW-0547">Nucleotide-binding</keyword>
<keyword evidence="5 8" id="KW-0067">ATP-binding</keyword>
<evidence type="ECO:0000256" key="8">
    <source>
        <dbReference type="HAMAP-Rule" id="MF_00022"/>
    </source>
</evidence>
<dbReference type="InterPro" id="IPR033910">
    <property type="entry name" value="GluRS_core"/>
</dbReference>
<dbReference type="HAMAP" id="MF_00022">
    <property type="entry name" value="Glu_tRNA_synth_type1"/>
    <property type="match status" value="1"/>
</dbReference>
<feature type="domain" description="Glutamyl/glutaminyl-tRNA synthetase class Ib catalytic" evidence="9">
    <location>
        <begin position="23"/>
        <end position="321"/>
    </location>
</feature>
<dbReference type="PRINTS" id="PR00987">
    <property type="entry name" value="TRNASYNTHGLU"/>
</dbReference>
<dbReference type="Gene3D" id="3.40.50.620">
    <property type="entry name" value="HUPs"/>
    <property type="match status" value="1"/>
</dbReference>
<dbReference type="Pfam" id="PF19269">
    <property type="entry name" value="Anticodon_2"/>
    <property type="match status" value="1"/>
</dbReference>
<evidence type="ECO:0000256" key="3">
    <source>
        <dbReference type="ARBA" id="ARBA00022598"/>
    </source>
</evidence>
<keyword evidence="3 8" id="KW-0436">Ligase</keyword>
<dbReference type="CDD" id="cd00808">
    <property type="entry name" value="GluRS_core"/>
    <property type="match status" value="1"/>
</dbReference>
<dbReference type="InterPro" id="IPR004527">
    <property type="entry name" value="Glu-tRNA-ligase_bac/mito"/>
</dbReference>
<dbReference type="EMBL" id="JAZDRP010000001">
    <property type="protein sequence ID" value="MEE2524907.1"/>
    <property type="molecule type" value="Genomic_DNA"/>
</dbReference>
<comment type="function">
    <text evidence="8">Catalyzes the attachment of glutamate to tRNA(Glu) in a two-step reaction: glutamate is first activated by ATP to form Glu-AMP and then transferred to the acceptor end of tRNA(Glu).</text>
</comment>